<dbReference type="Gene3D" id="3.30.70.1070">
    <property type="entry name" value="Sporulation related repeat"/>
    <property type="match status" value="1"/>
</dbReference>
<organism evidence="4 5">
    <name type="scientific">Peptostreptococcus russellii</name>
    <dbReference type="NCBI Taxonomy" id="215200"/>
    <lineage>
        <taxon>Bacteria</taxon>
        <taxon>Bacillati</taxon>
        <taxon>Bacillota</taxon>
        <taxon>Clostridia</taxon>
        <taxon>Peptostreptococcales</taxon>
        <taxon>Peptostreptococcaceae</taxon>
        <taxon>Peptostreptococcus</taxon>
    </lineage>
</organism>
<feature type="compositionally biased region" description="Basic and acidic residues" evidence="1">
    <location>
        <begin position="789"/>
        <end position="808"/>
    </location>
</feature>
<dbReference type="PROSITE" id="PS51724">
    <property type="entry name" value="SPOR"/>
    <property type="match status" value="1"/>
</dbReference>
<sequence>MDNYGKELIQSAVKEVDRKFIENKYEFNRELNNALRNKYNKVEKDEEKYIGLLKFNVIYYKAIIKKLETIMEMWIQNGVISSTESVDKSIENITRSSRKYVNEAMKGGPQHLNDKDKEIFFSYDNNSGLERIEKVENDYKILNIYKDMLGMVITEISSNVDKYKVILDMNVAEVKIDTMDEIFKMVNEILFSEDPSKSEFEDEALVGDEEITSTNVEDSDKCTSFKKYVSMISTPEISVKINDMFRRSNDLEGVEEGDSYLFSVGMKDYVSCMVLLQDYLPEDNRAFIKNIFRMFVVGKISEEKFKEICDSFIRDYTFLDKRTWLECQKNVKSDFNLKNNNFFGERSIDHNIEGLSNDEIIELLIHLEDGMSIAEGIEYAIEDSFVRQDEENITGFAQKIKQGFSSLSDKLKINESHGDEEYGDLEEDFDEEFYDDEFEDDIDDYNEEYDDKESFTSKIKNLFSKHKYDDDLEDESDDYYDEDEFEDDVEDYEIDPEMFTGDEAIQDEGAIEILKMREKSKRREDERIKKEYDKLQSERQLTEEINKNGSMSFVEDEDIIFDENDYVYKKDKEVRRDSSEKINKDLFDNTINGEISLDEERIQEDTEKESSIKQSITPDDLEKYNKEEKNEFKPILGETQRLHTGNIRRSDDETTVIELGALDSVREKNKKHPHIKDDVQKIDRKKKIYSYEESLPSKLKADEDKKESEVKKIEKKTDDKDAKLKKMNDGHVFEELEAMKAMNCKDISVTPTDSNKKEKVDLSSFGKNKHKNKSNKKLSVDKVTSTEKVASKNDRPKKEELKQEKENKKSIDIKSKIGNIGKGIVGDDTGETVMFSKKKMIRDTVIVVAIVVLIFFSYIFIIKGFKVPTVEETNKNTKIAQEAKNKTNVDSYNKGLNKDTKDITQKTEKEKEKDEIEAKAGELDREAAKYKGQKGVYYTVFVGATKDKDGAESVAYNFAQRGIDSKVVRNGGYYMLKVGEYFDYNQAYSQSQKISSKGIQNYIAAQNKYYDLKIEAYQTRIPNLSADQLKTDYEDLKNQISSTGKNSQYVTNLDEIYSEAIKEKQ</sequence>
<gene>
    <name evidence="4" type="ORF">UF10_03130</name>
</gene>
<dbReference type="EMBL" id="JYGE01000003">
    <property type="protein sequence ID" value="PSJ31640.1"/>
    <property type="molecule type" value="Genomic_DNA"/>
</dbReference>
<feature type="compositionally biased region" description="Basic residues" evidence="1">
    <location>
        <begin position="767"/>
        <end position="776"/>
    </location>
</feature>
<name>A0A2P7Q128_9FIRM</name>
<feature type="compositionally biased region" description="Basic and acidic residues" evidence="1">
    <location>
        <begin position="620"/>
        <end position="632"/>
    </location>
</feature>
<keyword evidence="2" id="KW-0812">Transmembrane</keyword>
<evidence type="ECO:0000256" key="2">
    <source>
        <dbReference type="SAM" id="Phobius"/>
    </source>
</evidence>
<accession>A0A2P7Q128</accession>
<evidence type="ECO:0000256" key="1">
    <source>
        <dbReference type="SAM" id="MobiDB-lite"/>
    </source>
</evidence>
<reference evidence="4" key="1">
    <citation type="thesis" date="2015" institute="Rutgers" country="The State University of New Jersey, 14 College Farm Rd., New Brunswick, NJ, USA">
        <title>Ammonia toxicity in bacteria and its implications for treatment of and resource recovery from highly nitrogenous organic wastes.</title>
        <authorList>
            <person name="Luther A.K."/>
        </authorList>
    </citation>
    <scope>NUCLEOTIDE SEQUENCE</scope>
    <source>
        <strain evidence="4">RT-10B</strain>
    </source>
</reference>
<keyword evidence="2" id="KW-1133">Transmembrane helix</keyword>
<feature type="region of interest" description="Disordered" evidence="1">
    <location>
        <begin position="890"/>
        <end position="911"/>
    </location>
</feature>
<evidence type="ECO:0000313" key="5">
    <source>
        <dbReference type="Proteomes" id="UP000241434"/>
    </source>
</evidence>
<dbReference type="AlphaFoldDB" id="A0A2P7Q128"/>
<proteinExistence type="predicted"/>
<dbReference type="Proteomes" id="UP000241434">
    <property type="component" value="Unassembled WGS sequence"/>
</dbReference>
<dbReference type="OrthoDB" id="1754397at2"/>
<dbReference type="GO" id="GO:0042834">
    <property type="term" value="F:peptidoglycan binding"/>
    <property type="evidence" value="ECO:0007669"/>
    <property type="project" value="InterPro"/>
</dbReference>
<feature type="compositionally biased region" description="Basic and acidic residues" evidence="1">
    <location>
        <begin position="896"/>
        <end position="911"/>
    </location>
</feature>
<feature type="compositionally biased region" description="Basic and acidic residues" evidence="1">
    <location>
        <begin position="598"/>
        <end position="611"/>
    </location>
</feature>
<evidence type="ECO:0000259" key="3">
    <source>
        <dbReference type="PROSITE" id="PS51724"/>
    </source>
</evidence>
<feature type="region of interest" description="Disordered" evidence="1">
    <location>
        <begin position="597"/>
        <end position="637"/>
    </location>
</feature>
<dbReference type="SUPFAM" id="SSF110997">
    <property type="entry name" value="Sporulation related repeat"/>
    <property type="match status" value="1"/>
</dbReference>
<feature type="region of interest" description="Disordered" evidence="1">
    <location>
        <begin position="748"/>
        <end position="808"/>
    </location>
</feature>
<comment type="caution">
    <text evidence="4">The sequence shown here is derived from an EMBL/GenBank/DDBJ whole genome shotgun (WGS) entry which is preliminary data.</text>
</comment>
<feature type="region of interest" description="Disordered" evidence="1">
    <location>
        <begin position="695"/>
        <end position="728"/>
    </location>
</feature>
<keyword evidence="2" id="KW-0472">Membrane</keyword>
<evidence type="ECO:0000313" key="4">
    <source>
        <dbReference type="EMBL" id="PSJ31640.1"/>
    </source>
</evidence>
<dbReference type="InterPro" id="IPR036680">
    <property type="entry name" value="SPOR-like_sf"/>
</dbReference>
<feature type="domain" description="SPOR" evidence="3">
    <location>
        <begin position="932"/>
        <end position="1007"/>
    </location>
</feature>
<feature type="compositionally biased region" description="Basic and acidic residues" evidence="1">
    <location>
        <begin position="699"/>
        <end position="728"/>
    </location>
</feature>
<protein>
    <recommendedName>
        <fullName evidence="3">SPOR domain-containing protein</fullName>
    </recommendedName>
</protein>
<dbReference type="InterPro" id="IPR007730">
    <property type="entry name" value="SPOR-like_dom"/>
</dbReference>
<keyword evidence="5" id="KW-1185">Reference proteome</keyword>
<feature type="transmembrane region" description="Helical" evidence="2">
    <location>
        <begin position="844"/>
        <end position="865"/>
    </location>
</feature>